<feature type="compositionally biased region" description="Polar residues" evidence="9">
    <location>
        <begin position="661"/>
        <end position="673"/>
    </location>
</feature>
<dbReference type="PANTHER" id="PTHR12977">
    <property type="entry name" value="SUPPRESSOR OF VARIEGATION 4-20-RELATED"/>
    <property type="match status" value="1"/>
</dbReference>
<dbReference type="SUPFAM" id="SSF82199">
    <property type="entry name" value="SET domain"/>
    <property type="match status" value="1"/>
</dbReference>
<dbReference type="Gene3D" id="2.170.270.10">
    <property type="entry name" value="SET domain"/>
    <property type="match status" value="1"/>
</dbReference>
<feature type="region of interest" description="Disordered" evidence="9">
    <location>
        <begin position="856"/>
        <end position="876"/>
    </location>
</feature>
<evidence type="ECO:0000256" key="5">
    <source>
        <dbReference type="ARBA" id="ARBA00022679"/>
    </source>
</evidence>
<feature type="compositionally biased region" description="Basic and acidic residues" evidence="9">
    <location>
        <begin position="770"/>
        <end position="779"/>
    </location>
</feature>
<accession>A0A9P5XMP4</accession>
<dbReference type="CDD" id="cd10524">
    <property type="entry name" value="SET_Suv4-20-like"/>
    <property type="match status" value="1"/>
</dbReference>
<feature type="compositionally biased region" description="Polar residues" evidence="9">
    <location>
        <begin position="479"/>
        <end position="495"/>
    </location>
</feature>
<name>A0A9P5XMP4_9AGAR</name>
<dbReference type="InterPro" id="IPR039977">
    <property type="entry name" value="Suv4-20/Set9"/>
</dbReference>
<feature type="compositionally biased region" description="Basic and acidic residues" evidence="9">
    <location>
        <begin position="798"/>
        <end position="813"/>
    </location>
</feature>
<keyword evidence="4" id="KW-0489">Methyltransferase</keyword>
<organism evidence="11 12">
    <name type="scientific">Macrolepiota fuliginosa MF-IS2</name>
    <dbReference type="NCBI Taxonomy" id="1400762"/>
    <lineage>
        <taxon>Eukaryota</taxon>
        <taxon>Fungi</taxon>
        <taxon>Dikarya</taxon>
        <taxon>Basidiomycota</taxon>
        <taxon>Agaricomycotina</taxon>
        <taxon>Agaricomycetes</taxon>
        <taxon>Agaricomycetidae</taxon>
        <taxon>Agaricales</taxon>
        <taxon>Agaricineae</taxon>
        <taxon>Agaricaceae</taxon>
        <taxon>Macrolepiota</taxon>
    </lineage>
</organism>
<sequence>MAPATQVPPSASAKLLWRPTKVMNMRDLSNDDDFISHLLVEKLGTGAVPLYVHKMDPGRRLPKTDSQELLQIVRRLVLLKGTVQNAVRQAVDDLLKLPALRYYLKSYTQKQINAFATHASRYFELYHPSGSIEIAHTSRYSHKTGKSELCILATRFLGPGSVISELKGSMANLSDEEDRELKRAGMRSGDIRRDFSVIHSKSMKKNHLFLGPARFVNHDCNNNCELFREGRYITFRVLRPINIGEEITAHYGDGYFGRKNRHCLCETCEKSGRGGYAPDQDDEIIEPSDSSSNSDSDSDSEMSGPEAEPKVPLNVNERRTRRGVYAIVTREEESDESENEEDNKMPLADAEDIPADGEIELTTEIDTASELASLTPSIPPDPSSSRDPLTPVPEPLARFSSSLSSLSSTGEGSPRGDSCTPFRSIISTRRQKAQEATSSNKEKSSHEANTPATPTPPKRVTRSTSAIVSAEKGKAKATKSVTPAETPKRSNLSTATKEDMQIKKEEVEARVLRTRPATSAAPEPGKVPPKPDTPRGADGKPLPTCATCGNILPLISVDSKVVWGLGFENGKKKKKHDCPRCLRHFAIYNQPWPRRLPAHGTAFSVTPREETTPSDINKRVTQKTLPVLDRKLAAAASASKRPRKEDLREEEPVPKRRKTDSSNTAHATSSTPSDKVFSSKETSSSKSTSETPESAKRKRGRPRLSDKLLNAIPIVKMEETMAEIPSKSPFFQPRNTNGRFGRKDTLVKAQQRAQRAAVSAAAVAEGNPLPRKERPEPPKPTRFSPRKRGSEDLSYGEESPRKKTSLEVDRNRGESPPIQKVVPRRASTFKGATLVSKPNPLRFALHAWANPVLRDELSSSEDEKGPETPEDHLSPPAATIIDLEREDQDFPMSASALPRAPLTFKPSPFTFAKRRWASASV</sequence>
<protein>
    <recommendedName>
        <fullName evidence="10">SET domain-containing protein</fullName>
    </recommendedName>
</protein>
<feature type="compositionally biased region" description="Low complexity" evidence="9">
    <location>
        <begin position="749"/>
        <end position="764"/>
    </location>
</feature>
<feature type="domain" description="SET" evidence="10">
    <location>
        <begin position="130"/>
        <end position="252"/>
    </location>
</feature>
<gene>
    <name evidence="11" type="ORF">P691DRAFT_698191</name>
</gene>
<evidence type="ECO:0000256" key="6">
    <source>
        <dbReference type="ARBA" id="ARBA00022691"/>
    </source>
</evidence>
<dbReference type="EMBL" id="MU151077">
    <property type="protein sequence ID" value="KAF9451951.1"/>
    <property type="molecule type" value="Genomic_DNA"/>
</dbReference>
<comment type="subcellular location">
    <subcellularLocation>
        <location evidence="2">Chromosome</location>
    </subcellularLocation>
    <subcellularLocation>
        <location evidence="1">Nucleus</location>
    </subcellularLocation>
</comment>
<evidence type="ECO:0000256" key="3">
    <source>
        <dbReference type="ARBA" id="ARBA00022454"/>
    </source>
</evidence>
<evidence type="ECO:0000256" key="4">
    <source>
        <dbReference type="ARBA" id="ARBA00022603"/>
    </source>
</evidence>
<keyword evidence="7" id="KW-0156">Chromatin regulator</keyword>
<evidence type="ECO:0000256" key="2">
    <source>
        <dbReference type="ARBA" id="ARBA00004286"/>
    </source>
</evidence>
<dbReference type="PANTHER" id="PTHR12977:SF4">
    <property type="entry name" value="HISTONE-LYSINE N-METHYLTRANSFERASE KMT5B"/>
    <property type="match status" value="1"/>
</dbReference>
<evidence type="ECO:0000256" key="8">
    <source>
        <dbReference type="ARBA" id="ARBA00023242"/>
    </source>
</evidence>
<dbReference type="AlphaFoldDB" id="A0A9P5XMP4"/>
<proteinExistence type="predicted"/>
<dbReference type="InterPro" id="IPR001214">
    <property type="entry name" value="SET_dom"/>
</dbReference>
<reference evidence="11" key="1">
    <citation type="submission" date="2020-11" db="EMBL/GenBank/DDBJ databases">
        <authorList>
            <consortium name="DOE Joint Genome Institute"/>
            <person name="Ahrendt S."/>
            <person name="Riley R."/>
            <person name="Andreopoulos W."/>
            <person name="Labutti K."/>
            <person name="Pangilinan J."/>
            <person name="Ruiz-Duenas F.J."/>
            <person name="Barrasa J.M."/>
            <person name="Sanchez-Garcia M."/>
            <person name="Camarero S."/>
            <person name="Miyauchi S."/>
            <person name="Serrano A."/>
            <person name="Linde D."/>
            <person name="Babiker R."/>
            <person name="Drula E."/>
            <person name="Ayuso-Fernandez I."/>
            <person name="Pacheco R."/>
            <person name="Padilla G."/>
            <person name="Ferreira P."/>
            <person name="Barriuso J."/>
            <person name="Kellner H."/>
            <person name="Castanera R."/>
            <person name="Alfaro M."/>
            <person name="Ramirez L."/>
            <person name="Pisabarro A.G."/>
            <person name="Kuo A."/>
            <person name="Tritt A."/>
            <person name="Lipzen A."/>
            <person name="He G."/>
            <person name="Yan M."/>
            <person name="Ng V."/>
            <person name="Cullen D."/>
            <person name="Martin F."/>
            <person name="Rosso M.-N."/>
            <person name="Henrissat B."/>
            <person name="Hibbett D."/>
            <person name="Martinez A.T."/>
            <person name="Grigoriev I.V."/>
        </authorList>
    </citation>
    <scope>NUCLEOTIDE SEQUENCE</scope>
    <source>
        <strain evidence="11">MF-IS2</strain>
    </source>
</reference>
<feature type="region of interest" description="Disordered" evidence="9">
    <location>
        <begin position="724"/>
        <end position="834"/>
    </location>
</feature>
<feature type="compositionally biased region" description="Acidic residues" evidence="9">
    <location>
        <begin position="332"/>
        <end position="341"/>
    </location>
</feature>
<feature type="compositionally biased region" description="Basic and acidic residues" evidence="9">
    <location>
        <begin position="643"/>
        <end position="654"/>
    </location>
</feature>
<keyword evidence="5" id="KW-0808">Transferase</keyword>
<feature type="non-terminal residue" evidence="11">
    <location>
        <position position="921"/>
    </location>
</feature>
<keyword evidence="12" id="KW-1185">Reference proteome</keyword>
<feature type="compositionally biased region" description="Acidic residues" evidence="9">
    <location>
        <begin position="349"/>
        <end position="363"/>
    </location>
</feature>
<dbReference type="InterPro" id="IPR041938">
    <property type="entry name" value="Hist-Lys_N-MTase_N"/>
</dbReference>
<dbReference type="PROSITE" id="PS50280">
    <property type="entry name" value="SET"/>
    <property type="match status" value="1"/>
</dbReference>
<feature type="compositionally biased region" description="Basic and acidic residues" evidence="9">
    <location>
        <begin position="856"/>
        <end position="873"/>
    </location>
</feature>
<evidence type="ECO:0000313" key="12">
    <source>
        <dbReference type="Proteomes" id="UP000807342"/>
    </source>
</evidence>
<keyword evidence="6" id="KW-0949">S-adenosyl-L-methionine</keyword>
<dbReference type="InterPro" id="IPR046341">
    <property type="entry name" value="SET_dom_sf"/>
</dbReference>
<dbReference type="Gene3D" id="1.10.10.1700">
    <property type="entry name" value="Histone-lysine N-methyltransferase"/>
    <property type="match status" value="1"/>
</dbReference>
<dbReference type="GO" id="GO:0032259">
    <property type="term" value="P:methylation"/>
    <property type="evidence" value="ECO:0007669"/>
    <property type="project" value="UniProtKB-KW"/>
</dbReference>
<feature type="region of interest" description="Disordered" evidence="9">
    <location>
        <begin position="604"/>
        <end position="707"/>
    </location>
</feature>
<keyword evidence="8" id="KW-0539">Nucleus</keyword>
<evidence type="ECO:0000259" key="10">
    <source>
        <dbReference type="PROSITE" id="PS50280"/>
    </source>
</evidence>
<dbReference type="GO" id="GO:0042799">
    <property type="term" value="F:histone H4K20 methyltransferase activity"/>
    <property type="evidence" value="ECO:0007669"/>
    <property type="project" value="TreeGrafter"/>
</dbReference>
<dbReference type="OrthoDB" id="6627536at2759"/>
<feature type="region of interest" description="Disordered" evidence="9">
    <location>
        <begin position="272"/>
        <end position="542"/>
    </location>
</feature>
<dbReference type="Proteomes" id="UP000807342">
    <property type="component" value="Unassembled WGS sequence"/>
</dbReference>
<evidence type="ECO:0000256" key="1">
    <source>
        <dbReference type="ARBA" id="ARBA00004123"/>
    </source>
</evidence>
<feature type="compositionally biased region" description="Basic and acidic residues" evidence="9">
    <location>
        <begin position="496"/>
        <end position="511"/>
    </location>
</feature>
<dbReference type="Pfam" id="PF00856">
    <property type="entry name" value="SET"/>
    <property type="match status" value="1"/>
</dbReference>
<dbReference type="GO" id="GO:0005634">
    <property type="term" value="C:nucleus"/>
    <property type="evidence" value="ECO:0007669"/>
    <property type="project" value="UniProtKB-SubCell"/>
</dbReference>
<evidence type="ECO:0000256" key="7">
    <source>
        <dbReference type="ARBA" id="ARBA00022853"/>
    </source>
</evidence>
<dbReference type="GO" id="GO:0005694">
    <property type="term" value="C:chromosome"/>
    <property type="evidence" value="ECO:0007669"/>
    <property type="project" value="UniProtKB-SubCell"/>
</dbReference>
<comment type="caution">
    <text evidence="11">The sequence shown here is derived from an EMBL/GenBank/DDBJ whole genome shotgun (WGS) entry which is preliminary data.</text>
</comment>
<evidence type="ECO:0000313" key="11">
    <source>
        <dbReference type="EMBL" id="KAF9451951.1"/>
    </source>
</evidence>
<feature type="compositionally biased region" description="Low complexity" evidence="9">
    <location>
        <begin position="679"/>
        <end position="692"/>
    </location>
</feature>
<evidence type="ECO:0000256" key="9">
    <source>
        <dbReference type="SAM" id="MobiDB-lite"/>
    </source>
</evidence>
<keyword evidence="3" id="KW-0158">Chromosome</keyword>
<dbReference type="SMART" id="SM00317">
    <property type="entry name" value="SET"/>
    <property type="match status" value="1"/>
</dbReference>